<feature type="region of interest" description="Disordered" evidence="4">
    <location>
        <begin position="199"/>
        <end position="226"/>
    </location>
</feature>
<dbReference type="CDD" id="cd18300">
    <property type="entry name" value="BTB2_POZ_RhoBTB"/>
    <property type="match status" value="1"/>
</dbReference>
<protein>
    <submittedName>
        <fullName evidence="6">Rho-related protein racA</fullName>
    </submittedName>
</protein>
<dbReference type="SUPFAM" id="SSF52540">
    <property type="entry name" value="P-loop containing nucleoside triphosphate hydrolases"/>
    <property type="match status" value="1"/>
</dbReference>
<dbReference type="Pfam" id="PF00071">
    <property type="entry name" value="Ras"/>
    <property type="match status" value="1"/>
</dbReference>
<dbReference type="Gene3D" id="3.30.710.10">
    <property type="entry name" value="Potassium Channel Kv1.1, Chain A"/>
    <property type="match status" value="2"/>
</dbReference>
<evidence type="ECO:0000256" key="1">
    <source>
        <dbReference type="ARBA" id="ARBA00010142"/>
    </source>
</evidence>
<proteinExistence type="inferred from homology"/>
<evidence type="ECO:0000313" key="6">
    <source>
        <dbReference type="EMBL" id="CAI8030207.1"/>
    </source>
</evidence>
<evidence type="ECO:0000256" key="4">
    <source>
        <dbReference type="SAM" id="MobiDB-lite"/>
    </source>
</evidence>
<comment type="similarity">
    <text evidence="1">Belongs to the small GTPase superfamily. Rho family.</text>
</comment>
<feature type="compositionally biased region" description="Acidic residues" evidence="4">
    <location>
        <begin position="607"/>
        <end position="620"/>
    </location>
</feature>
<dbReference type="PANTHER" id="PTHR24072">
    <property type="entry name" value="RHO FAMILY GTPASE"/>
    <property type="match status" value="1"/>
</dbReference>
<sequence>MQNLKVVAVGDGAVGKSCFLISYTTNSFPSDYVPTVFDNYGNSVMVDGKPFNLCLWDTAGQEDYDRLRPLSYPQTDVFLLCFSVASPTSLENVKHKWIQEIRHYCPGTPVVLVGMKKDLRQSRGRQQLLSTTSPRADCTPSGQGNWLNSTQRAIGYYETSALTQEGVSAAMEGAVRAAVSGIKKTATRRGFRLPWRKRKSKSRGFDTEEEVESGIPPPPELPANSKAPWINIPSSSLTSHWGKMLDNPTLSDVEFSVGRSTFTAHRLVLCSASDFFRRLFGVETVVKCESLGEGCPGWNKKRLQKVTPDGVNLGLVEGVQSFSVMKDNDGAEKTNIVLSPEMFPDTPFKRCLQFLYTGIVELDKDSEMLDETLTVARLLNLPELQMLCENARKGDEFLNPSIGTWLNDRNSSVAKKLFLNRYIFSDVTFSVEGQSIPAHKLVLCCRCDVMSAMLSGGFKESRSSEVVIHDTTSENFLAFLEYLYTDHSPIEEGDSLGVLELSNKYVMPRLMALCELYISKKVEKATVRSIAGADVDVVGLLLTSQLYNAPQLSNWCLHFISSNYSVYRSKEEYPLLTGDNLSHVEEHRWPPLSYELAMEKYRREYLEQEEEEEEGEEGEGEGGAGSEGNKRIVDRKRRSKTVKTLRGRERCKVM</sequence>
<dbReference type="PROSITE" id="PS50097">
    <property type="entry name" value="BTB"/>
    <property type="match status" value="2"/>
</dbReference>
<dbReference type="CDD" id="cd18499">
    <property type="entry name" value="BACK_RHOBTB"/>
    <property type="match status" value="1"/>
</dbReference>
<reference evidence="6" key="1">
    <citation type="submission" date="2023-03" db="EMBL/GenBank/DDBJ databases">
        <authorList>
            <person name="Steffen K."/>
            <person name="Cardenas P."/>
        </authorList>
    </citation>
    <scope>NUCLEOTIDE SEQUENCE</scope>
</reference>
<feature type="compositionally biased region" description="Basic residues" evidence="4">
    <location>
        <begin position="633"/>
        <end position="645"/>
    </location>
</feature>
<keyword evidence="2" id="KW-0547">Nucleotide-binding</keyword>
<dbReference type="NCBIfam" id="TIGR00231">
    <property type="entry name" value="small_GTP"/>
    <property type="match status" value="1"/>
</dbReference>
<dbReference type="SMART" id="SM00173">
    <property type="entry name" value="RAS"/>
    <property type="match status" value="1"/>
</dbReference>
<feature type="domain" description="BTB" evidence="5">
    <location>
        <begin position="425"/>
        <end position="492"/>
    </location>
</feature>
<dbReference type="SUPFAM" id="SSF54695">
    <property type="entry name" value="POZ domain"/>
    <property type="match status" value="2"/>
</dbReference>
<dbReference type="CDD" id="cd00157">
    <property type="entry name" value="Rho"/>
    <property type="match status" value="1"/>
</dbReference>
<dbReference type="GO" id="GO:0003924">
    <property type="term" value="F:GTPase activity"/>
    <property type="evidence" value="ECO:0007669"/>
    <property type="project" value="InterPro"/>
</dbReference>
<dbReference type="SMART" id="SM00174">
    <property type="entry name" value="RHO"/>
    <property type="match status" value="1"/>
</dbReference>
<dbReference type="InterPro" id="IPR001806">
    <property type="entry name" value="Small_GTPase"/>
</dbReference>
<evidence type="ECO:0000313" key="7">
    <source>
        <dbReference type="Proteomes" id="UP001174909"/>
    </source>
</evidence>
<dbReference type="SMART" id="SM00225">
    <property type="entry name" value="BTB"/>
    <property type="match status" value="2"/>
</dbReference>
<name>A0AA35WXG7_GEOBA</name>
<dbReference type="InterPro" id="IPR005225">
    <property type="entry name" value="Small_GTP-bd"/>
</dbReference>
<dbReference type="PROSITE" id="PS51421">
    <property type="entry name" value="RAS"/>
    <property type="match status" value="1"/>
</dbReference>
<dbReference type="FunFam" id="3.30.710.10:FF:000202">
    <property type="entry name" value="Predicted protein"/>
    <property type="match status" value="1"/>
</dbReference>
<organism evidence="6 7">
    <name type="scientific">Geodia barretti</name>
    <name type="common">Barrett's horny sponge</name>
    <dbReference type="NCBI Taxonomy" id="519541"/>
    <lineage>
        <taxon>Eukaryota</taxon>
        <taxon>Metazoa</taxon>
        <taxon>Porifera</taxon>
        <taxon>Demospongiae</taxon>
        <taxon>Heteroscleromorpha</taxon>
        <taxon>Tetractinellida</taxon>
        <taxon>Astrophorina</taxon>
        <taxon>Geodiidae</taxon>
        <taxon>Geodia</taxon>
    </lineage>
</organism>
<dbReference type="InterPro" id="IPR011333">
    <property type="entry name" value="SKP1/BTB/POZ_sf"/>
</dbReference>
<accession>A0AA35WXG7</accession>
<dbReference type="FunFam" id="3.40.50.300:FF:001179">
    <property type="entry name" value="Rho family GTPase"/>
    <property type="match status" value="1"/>
</dbReference>
<dbReference type="PROSITE" id="PS51420">
    <property type="entry name" value="RHO"/>
    <property type="match status" value="1"/>
</dbReference>
<dbReference type="SMART" id="SM00175">
    <property type="entry name" value="RAB"/>
    <property type="match status" value="1"/>
</dbReference>
<evidence type="ECO:0000256" key="2">
    <source>
        <dbReference type="ARBA" id="ARBA00022741"/>
    </source>
</evidence>
<keyword evidence="7" id="KW-1185">Reference proteome</keyword>
<dbReference type="Gene3D" id="3.40.50.300">
    <property type="entry name" value="P-loop containing nucleotide triphosphate hydrolases"/>
    <property type="match status" value="1"/>
</dbReference>
<dbReference type="CDD" id="cd18299">
    <property type="entry name" value="BTB1_POZ_RhoBTB"/>
    <property type="match status" value="1"/>
</dbReference>
<dbReference type="PROSITE" id="PS51419">
    <property type="entry name" value="RAB"/>
    <property type="match status" value="1"/>
</dbReference>
<dbReference type="GO" id="GO:0007264">
    <property type="term" value="P:small GTPase-mediated signal transduction"/>
    <property type="evidence" value="ECO:0007669"/>
    <property type="project" value="InterPro"/>
</dbReference>
<dbReference type="Pfam" id="PF00651">
    <property type="entry name" value="BTB"/>
    <property type="match status" value="3"/>
</dbReference>
<gene>
    <name evidence="6" type="ORF">GBAR_LOCUS17131</name>
</gene>
<dbReference type="Proteomes" id="UP001174909">
    <property type="component" value="Unassembled WGS sequence"/>
</dbReference>
<evidence type="ECO:0000256" key="3">
    <source>
        <dbReference type="ARBA" id="ARBA00023134"/>
    </source>
</evidence>
<comment type="caution">
    <text evidence="6">The sequence shown here is derived from an EMBL/GenBank/DDBJ whole genome shotgun (WGS) entry which is preliminary data.</text>
</comment>
<dbReference type="AlphaFoldDB" id="A0AA35WXG7"/>
<feature type="region of interest" description="Disordered" evidence="4">
    <location>
        <begin position="124"/>
        <end position="144"/>
    </location>
</feature>
<keyword evidence="3" id="KW-0342">GTP-binding</keyword>
<feature type="domain" description="BTB" evidence="5">
    <location>
        <begin position="251"/>
        <end position="364"/>
    </location>
</feature>
<feature type="region of interest" description="Disordered" evidence="4">
    <location>
        <begin position="605"/>
        <end position="654"/>
    </location>
</feature>
<dbReference type="InterPro" id="IPR027417">
    <property type="entry name" value="P-loop_NTPase"/>
</dbReference>
<dbReference type="InterPro" id="IPR000210">
    <property type="entry name" value="BTB/POZ_dom"/>
</dbReference>
<dbReference type="GO" id="GO:0005525">
    <property type="term" value="F:GTP binding"/>
    <property type="evidence" value="ECO:0007669"/>
    <property type="project" value="UniProtKB-KW"/>
</dbReference>
<evidence type="ECO:0000259" key="5">
    <source>
        <dbReference type="PROSITE" id="PS50097"/>
    </source>
</evidence>
<dbReference type="InterPro" id="IPR003578">
    <property type="entry name" value="Small_GTPase_Rho"/>
</dbReference>
<dbReference type="PRINTS" id="PR00449">
    <property type="entry name" value="RASTRNSFRMNG"/>
</dbReference>
<dbReference type="EMBL" id="CASHTH010002465">
    <property type="protein sequence ID" value="CAI8030207.1"/>
    <property type="molecule type" value="Genomic_DNA"/>
</dbReference>